<protein>
    <submittedName>
        <fullName evidence="4">RNA-binding protein</fullName>
    </submittedName>
</protein>
<evidence type="ECO:0000256" key="1">
    <source>
        <dbReference type="ARBA" id="ARBA00022884"/>
    </source>
</evidence>
<feature type="compositionally biased region" description="Basic and acidic residues" evidence="2">
    <location>
        <begin position="84"/>
        <end position="95"/>
    </location>
</feature>
<dbReference type="InterPro" id="IPR048289">
    <property type="entry name" value="RRM2_NsCP33-like"/>
</dbReference>
<dbReference type="EMBL" id="JNUP01000003">
    <property type="protein sequence ID" value="KGE73830.1"/>
    <property type="molecule type" value="Genomic_DNA"/>
</dbReference>
<evidence type="ECO:0000259" key="3">
    <source>
        <dbReference type="PROSITE" id="PS50102"/>
    </source>
</evidence>
<organism evidence="4 5">
    <name type="scientific">Spirochaeta lutea</name>
    <dbReference type="NCBI Taxonomy" id="1480694"/>
    <lineage>
        <taxon>Bacteria</taxon>
        <taxon>Pseudomonadati</taxon>
        <taxon>Spirochaetota</taxon>
        <taxon>Spirochaetia</taxon>
        <taxon>Spirochaetales</taxon>
        <taxon>Spirochaetaceae</taxon>
        <taxon>Spirochaeta</taxon>
    </lineage>
</organism>
<evidence type="ECO:0000313" key="4">
    <source>
        <dbReference type="EMBL" id="KGE73830.1"/>
    </source>
</evidence>
<name>A0A098R154_9SPIO</name>
<dbReference type="InterPro" id="IPR003954">
    <property type="entry name" value="RRM_euk-type"/>
</dbReference>
<dbReference type="CDD" id="cd21608">
    <property type="entry name" value="RRM2_NsCP33_like"/>
    <property type="match status" value="1"/>
</dbReference>
<dbReference type="STRING" id="1480694.DC28_01030"/>
<accession>A0A098R154</accession>
<dbReference type="Pfam" id="PF00076">
    <property type="entry name" value="RRM_1"/>
    <property type="match status" value="1"/>
</dbReference>
<dbReference type="PANTHER" id="PTHR48027">
    <property type="entry name" value="HETEROGENEOUS NUCLEAR RIBONUCLEOPROTEIN 87F-RELATED"/>
    <property type="match status" value="1"/>
</dbReference>
<keyword evidence="1" id="KW-0694">RNA-binding</keyword>
<dbReference type="InterPro" id="IPR012677">
    <property type="entry name" value="Nucleotide-bd_a/b_plait_sf"/>
</dbReference>
<dbReference type="SMART" id="SM00360">
    <property type="entry name" value="RRM"/>
    <property type="match status" value="1"/>
</dbReference>
<dbReference type="Gene3D" id="3.30.70.330">
    <property type="match status" value="1"/>
</dbReference>
<gene>
    <name evidence="4" type="ORF">DC28_01030</name>
</gene>
<dbReference type="OrthoDB" id="9798855at2"/>
<comment type="caution">
    <text evidence="4">The sequence shown here is derived from an EMBL/GenBank/DDBJ whole genome shotgun (WGS) entry which is preliminary data.</text>
</comment>
<feature type="domain" description="RRM" evidence="3">
    <location>
        <begin position="4"/>
        <end position="82"/>
    </location>
</feature>
<keyword evidence="5" id="KW-1185">Reference proteome</keyword>
<dbReference type="GO" id="GO:0003723">
    <property type="term" value="F:RNA binding"/>
    <property type="evidence" value="ECO:0007669"/>
    <property type="project" value="UniProtKB-KW"/>
</dbReference>
<dbReference type="InterPro" id="IPR052462">
    <property type="entry name" value="SLIRP/GR-RBP-like"/>
</dbReference>
<feature type="region of interest" description="Disordered" evidence="2">
    <location>
        <begin position="78"/>
        <end position="103"/>
    </location>
</feature>
<reference evidence="4 5" key="1">
    <citation type="submission" date="2014-05" db="EMBL/GenBank/DDBJ databases">
        <title>De novo Genome Sequence of Spirocheata sp.</title>
        <authorList>
            <person name="Shivani Y."/>
            <person name="Subhash Y."/>
            <person name="Tushar L."/>
            <person name="Sasikala C."/>
            <person name="Ramana C.V."/>
        </authorList>
    </citation>
    <scope>NUCLEOTIDE SEQUENCE [LARGE SCALE GENOMIC DNA]</scope>
    <source>
        <strain evidence="4 5">JC230</strain>
    </source>
</reference>
<dbReference type="RefSeq" id="WP_037544848.1">
    <property type="nucleotide sequence ID" value="NZ_JNUP01000003.1"/>
</dbReference>
<dbReference type="InterPro" id="IPR000504">
    <property type="entry name" value="RRM_dom"/>
</dbReference>
<proteinExistence type="predicted"/>
<dbReference type="SMART" id="SM00361">
    <property type="entry name" value="RRM_1"/>
    <property type="match status" value="1"/>
</dbReference>
<dbReference type="SUPFAM" id="SSF54928">
    <property type="entry name" value="RNA-binding domain, RBD"/>
    <property type="match status" value="1"/>
</dbReference>
<dbReference type="PROSITE" id="PS50102">
    <property type="entry name" value="RRM"/>
    <property type="match status" value="1"/>
</dbReference>
<evidence type="ECO:0000313" key="5">
    <source>
        <dbReference type="Proteomes" id="UP000029692"/>
    </source>
</evidence>
<dbReference type="AlphaFoldDB" id="A0A098R154"/>
<sequence>MANNKLYVGNMSYQTTEDSLRDHFSQFGEVLSANIIIDRQTGRSKGFGFVEFETDEAAQDAISALNDQEFDGRRLRVNVAQPPQDRDRGPRRFDGGGRGGRRF</sequence>
<dbReference type="InterPro" id="IPR035979">
    <property type="entry name" value="RBD_domain_sf"/>
</dbReference>
<dbReference type="eggNOG" id="COG0724">
    <property type="taxonomic scope" value="Bacteria"/>
</dbReference>
<dbReference type="Proteomes" id="UP000029692">
    <property type="component" value="Unassembled WGS sequence"/>
</dbReference>
<evidence type="ECO:0000256" key="2">
    <source>
        <dbReference type="SAM" id="MobiDB-lite"/>
    </source>
</evidence>